<organism evidence="2 3">
    <name type="scientific">Mycena rosella</name>
    <name type="common">Pink bonnet</name>
    <name type="synonym">Agaricus rosellus</name>
    <dbReference type="NCBI Taxonomy" id="1033263"/>
    <lineage>
        <taxon>Eukaryota</taxon>
        <taxon>Fungi</taxon>
        <taxon>Dikarya</taxon>
        <taxon>Basidiomycota</taxon>
        <taxon>Agaricomycotina</taxon>
        <taxon>Agaricomycetes</taxon>
        <taxon>Agaricomycetidae</taxon>
        <taxon>Agaricales</taxon>
        <taxon>Marasmiineae</taxon>
        <taxon>Mycenaceae</taxon>
        <taxon>Mycena</taxon>
    </lineage>
</organism>
<keyword evidence="1" id="KW-0732">Signal</keyword>
<evidence type="ECO:0000256" key="1">
    <source>
        <dbReference type="SAM" id="SignalP"/>
    </source>
</evidence>
<gene>
    <name evidence="2" type="ORF">B0H17DRAFT_1137496</name>
</gene>
<proteinExistence type="predicted"/>
<feature type="chain" id="PRO_5042226051" evidence="1">
    <location>
        <begin position="22"/>
        <end position="142"/>
    </location>
</feature>
<feature type="signal peptide" evidence="1">
    <location>
        <begin position="1"/>
        <end position="21"/>
    </location>
</feature>
<dbReference type="Proteomes" id="UP001221757">
    <property type="component" value="Unassembled WGS sequence"/>
</dbReference>
<name>A0AAD7GAU4_MYCRO</name>
<evidence type="ECO:0000313" key="2">
    <source>
        <dbReference type="EMBL" id="KAJ7683876.1"/>
    </source>
</evidence>
<keyword evidence="3" id="KW-1185">Reference proteome</keyword>
<accession>A0AAD7GAU4</accession>
<sequence length="142" mass="15877">MARSLMAVMLIFHVSLRTLQQSTSPPANLPPPSLSLLVSGSSASLLVNIRSKCSEVVEKDAKTLEKARVETERLVLVGIECDHNKITAMKDKQLQDQLELHRRRGDKEVPIKARFKNKREHLAGLLVILDRLDASIPVQMMS</sequence>
<reference evidence="2" key="1">
    <citation type="submission" date="2023-03" db="EMBL/GenBank/DDBJ databases">
        <title>Massive genome expansion in bonnet fungi (Mycena s.s.) driven by repeated elements and novel gene families across ecological guilds.</title>
        <authorList>
            <consortium name="Lawrence Berkeley National Laboratory"/>
            <person name="Harder C.B."/>
            <person name="Miyauchi S."/>
            <person name="Viragh M."/>
            <person name="Kuo A."/>
            <person name="Thoen E."/>
            <person name="Andreopoulos B."/>
            <person name="Lu D."/>
            <person name="Skrede I."/>
            <person name="Drula E."/>
            <person name="Henrissat B."/>
            <person name="Morin E."/>
            <person name="Kohler A."/>
            <person name="Barry K."/>
            <person name="LaButti K."/>
            <person name="Morin E."/>
            <person name="Salamov A."/>
            <person name="Lipzen A."/>
            <person name="Mereny Z."/>
            <person name="Hegedus B."/>
            <person name="Baldrian P."/>
            <person name="Stursova M."/>
            <person name="Weitz H."/>
            <person name="Taylor A."/>
            <person name="Grigoriev I.V."/>
            <person name="Nagy L.G."/>
            <person name="Martin F."/>
            <person name="Kauserud H."/>
        </authorList>
    </citation>
    <scope>NUCLEOTIDE SEQUENCE</scope>
    <source>
        <strain evidence="2">CBHHK067</strain>
    </source>
</reference>
<evidence type="ECO:0000313" key="3">
    <source>
        <dbReference type="Proteomes" id="UP001221757"/>
    </source>
</evidence>
<dbReference type="EMBL" id="JARKIE010000104">
    <property type="protein sequence ID" value="KAJ7683876.1"/>
    <property type="molecule type" value="Genomic_DNA"/>
</dbReference>
<comment type="caution">
    <text evidence="2">The sequence shown here is derived from an EMBL/GenBank/DDBJ whole genome shotgun (WGS) entry which is preliminary data.</text>
</comment>
<protein>
    <submittedName>
        <fullName evidence="2">Uncharacterized protein</fullName>
    </submittedName>
</protein>
<dbReference type="AlphaFoldDB" id="A0AAD7GAU4"/>